<keyword evidence="2 9" id="KW-0285">Flavoprotein</keyword>
<dbReference type="GO" id="GO:0006397">
    <property type="term" value="P:mRNA processing"/>
    <property type="evidence" value="ECO:0007669"/>
    <property type="project" value="UniProtKB-KW"/>
</dbReference>
<evidence type="ECO:0000256" key="11">
    <source>
        <dbReference type="PIRSR" id="PIRSR006621-2"/>
    </source>
</evidence>
<keyword evidence="11" id="KW-0547">Nucleotide-binding</keyword>
<reference evidence="13" key="1">
    <citation type="submission" date="2020-04" db="EMBL/GenBank/DDBJ databases">
        <authorList>
            <person name="Neveu A P."/>
        </authorList>
    </citation>
    <scope>NUCLEOTIDE SEQUENCE</scope>
    <source>
        <tissue evidence="13">Whole embryo</tissue>
    </source>
</reference>
<dbReference type="EC" id="1.3.1.-" evidence="9"/>
<dbReference type="CDD" id="cd02801">
    <property type="entry name" value="DUS_like_FMN"/>
    <property type="match status" value="1"/>
</dbReference>
<name>A0A6F9DBL5_9ASCI</name>
<feature type="active site" description="Proton donor" evidence="10">
    <location>
        <position position="112"/>
    </location>
</feature>
<keyword evidence="5 9" id="KW-0819">tRNA processing</keyword>
<dbReference type="GO" id="GO:0050660">
    <property type="term" value="F:flavin adenine dinucleotide binding"/>
    <property type="evidence" value="ECO:0007669"/>
    <property type="project" value="InterPro"/>
</dbReference>
<feature type="binding site" evidence="11">
    <location>
        <position position="83"/>
    </location>
    <ligand>
        <name>FMN</name>
        <dbReference type="ChEBI" id="CHEBI:58210"/>
    </ligand>
</feature>
<dbReference type="AlphaFoldDB" id="A0A6F9DBL5"/>
<evidence type="ECO:0000256" key="7">
    <source>
        <dbReference type="ARBA" id="ARBA00023002"/>
    </source>
</evidence>
<dbReference type="EMBL" id="LR784677">
    <property type="protein sequence ID" value="CAB3240152.1"/>
    <property type="molecule type" value="mRNA"/>
</dbReference>
<dbReference type="FunFam" id="3.20.20.70:FF:000159">
    <property type="entry name" value="tRNA-dihydrouridine synthase 4"/>
    <property type="match status" value="1"/>
</dbReference>
<feature type="domain" description="DUS-like FMN-binding" evidence="12">
    <location>
        <begin position="27"/>
        <end position="289"/>
    </location>
</feature>
<dbReference type="Gene3D" id="3.20.20.70">
    <property type="entry name" value="Aldolase class I"/>
    <property type="match status" value="1"/>
</dbReference>
<keyword evidence="8" id="KW-0520">NAD</keyword>
<dbReference type="InterPro" id="IPR035587">
    <property type="entry name" value="DUS-like_FMN-bd"/>
</dbReference>
<evidence type="ECO:0000256" key="2">
    <source>
        <dbReference type="ARBA" id="ARBA00022630"/>
    </source>
</evidence>
<proteinExistence type="evidence at transcript level"/>
<feature type="binding site" evidence="11">
    <location>
        <begin position="236"/>
        <end position="237"/>
    </location>
    <ligand>
        <name>FMN</name>
        <dbReference type="ChEBI" id="CHEBI:58210"/>
    </ligand>
</feature>
<dbReference type="PIRSF" id="PIRSF006621">
    <property type="entry name" value="Dus"/>
    <property type="match status" value="1"/>
</dbReference>
<evidence type="ECO:0000256" key="8">
    <source>
        <dbReference type="ARBA" id="ARBA00023027"/>
    </source>
</evidence>
<keyword evidence="3 9" id="KW-0288">FMN</keyword>
<evidence type="ECO:0000256" key="6">
    <source>
        <dbReference type="ARBA" id="ARBA00022857"/>
    </source>
</evidence>
<feature type="binding site" evidence="11">
    <location>
        <begin position="29"/>
        <end position="31"/>
    </location>
    <ligand>
        <name>FMN</name>
        <dbReference type="ChEBI" id="CHEBI:58210"/>
    </ligand>
</feature>
<protein>
    <recommendedName>
        <fullName evidence="9">tRNA-dihydrouridine synthase</fullName>
        <ecNumber evidence="9">1.3.1.-</ecNumber>
    </recommendedName>
</protein>
<comment type="cofactor">
    <cofactor evidence="1 9 11">
        <name>FMN</name>
        <dbReference type="ChEBI" id="CHEBI:58210"/>
    </cofactor>
</comment>
<gene>
    <name evidence="13" type="primary">Dus4l</name>
</gene>
<comment type="similarity">
    <text evidence="9">Belongs to the dus family.</text>
</comment>
<sequence>MEDLSEITDTRCDLVELLKSKQPVKVCAPMVRYSKLAFRTLVRKYGCDLAYTPMIVSSSFIKSKSCRDVEFITNAKDRPLVVQFAASNAKDFADATELVYPYCDGVCLNCGCPQRWAMAEGYGAKLLQNPERLADFVKCARNRISDPVFAISAKIRLHKDIKKTVALCKSLEQSGLSYISIHGRTTAERYQPVHYDEIKLIKDLISIPVVANGDITSMEDVSQIHQITGADGVMAARGILSNPAMYSGFQQTPFDCIKDWVDISLNLGTSFTCFHNHLIYMLEKVTSKPEKRIFNSLQSTPAVLEYLDKFSRIYV</sequence>
<evidence type="ECO:0000256" key="3">
    <source>
        <dbReference type="ARBA" id="ARBA00022643"/>
    </source>
</evidence>
<keyword evidence="7 9" id="KW-0560">Oxidoreductase</keyword>
<dbReference type="PANTHER" id="PTHR11082:SF31">
    <property type="entry name" value="TRNA-DIHYDROURIDINE(20A_20B) SYNTHASE [NAD(P)+]-LIKE"/>
    <property type="match status" value="1"/>
</dbReference>
<organism evidence="13">
    <name type="scientific">Phallusia mammillata</name>
    <dbReference type="NCBI Taxonomy" id="59560"/>
    <lineage>
        <taxon>Eukaryota</taxon>
        <taxon>Metazoa</taxon>
        <taxon>Chordata</taxon>
        <taxon>Tunicata</taxon>
        <taxon>Ascidiacea</taxon>
        <taxon>Phlebobranchia</taxon>
        <taxon>Ascidiidae</taxon>
        <taxon>Phallusia</taxon>
    </lineage>
</organism>
<feature type="binding site" evidence="11">
    <location>
        <position position="182"/>
    </location>
    <ligand>
        <name>FMN</name>
        <dbReference type="ChEBI" id="CHEBI:58210"/>
    </ligand>
</feature>
<evidence type="ECO:0000256" key="10">
    <source>
        <dbReference type="PIRSR" id="PIRSR006621-1"/>
    </source>
</evidence>
<evidence type="ECO:0000256" key="9">
    <source>
        <dbReference type="PIRNR" id="PIRNR006621"/>
    </source>
</evidence>
<keyword evidence="4" id="KW-0507">mRNA processing</keyword>
<evidence type="ECO:0000259" key="12">
    <source>
        <dbReference type="Pfam" id="PF01207"/>
    </source>
</evidence>
<dbReference type="PANTHER" id="PTHR11082">
    <property type="entry name" value="TRNA-DIHYDROURIDINE SYNTHASE"/>
    <property type="match status" value="1"/>
</dbReference>
<evidence type="ECO:0000256" key="1">
    <source>
        <dbReference type="ARBA" id="ARBA00001917"/>
    </source>
</evidence>
<dbReference type="InterPro" id="IPR013785">
    <property type="entry name" value="Aldolase_TIM"/>
</dbReference>
<keyword evidence="6" id="KW-0521">NADP</keyword>
<dbReference type="SUPFAM" id="SSF51395">
    <property type="entry name" value="FMN-linked oxidoreductases"/>
    <property type="match status" value="1"/>
</dbReference>
<evidence type="ECO:0000256" key="4">
    <source>
        <dbReference type="ARBA" id="ARBA00022664"/>
    </source>
</evidence>
<dbReference type="GO" id="GO:0102266">
    <property type="term" value="F:tRNA-dihydrouridine20a synthase activity"/>
    <property type="evidence" value="ECO:0007669"/>
    <property type="project" value="UniProtKB-ARBA"/>
</dbReference>
<evidence type="ECO:0000313" key="13">
    <source>
        <dbReference type="EMBL" id="CAB3240152.1"/>
    </source>
</evidence>
<evidence type="ECO:0000256" key="5">
    <source>
        <dbReference type="ARBA" id="ARBA00022694"/>
    </source>
</evidence>
<comment type="function">
    <text evidence="9">Catalyzes the synthesis of dihydrouridine, a modified base found in the D-loop of most tRNAs.</text>
</comment>
<dbReference type="InterPro" id="IPR001269">
    <property type="entry name" value="DUS_fam"/>
</dbReference>
<dbReference type="GO" id="GO:0102267">
    <property type="term" value="F:tRNA-dihydrouridine20b synthase activity"/>
    <property type="evidence" value="ECO:0007669"/>
    <property type="project" value="UniProtKB-ARBA"/>
</dbReference>
<dbReference type="Pfam" id="PF01207">
    <property type="entry name" value="Dus"/>
    <property type="match status" value="1"/>
</dbReference>
<accession>A0A6F9DBL5</accession>